<evidence type="ECO:0000256" key="4">
    <source>
        <dbReference type="ARBA" id="ARBA00023080"/>
    </source>
</evidence>
<protein>
    <recommendedName>
        <fullName evidence="3">dUTP diphosphatase</fullName>
        <ecNumber evidence="3">3.6.1.23</ecNumber>
    </recommendedName>
</protein>
<dbReference type="HOGENOM" id="CLU_1542829_0_0_1"/>
<dbReference type="GO" id="GO:0046081">
    <property type="term" value="P:dUTP catabolic process"/>
    <property type="evidence" value="ECO:0007669"/>
    <property type="project" value="InterPro"/>
</dbReference>
<feature type="region of interest" description="Disordered" evidence="5">
    <location>
        <begin position="150"/>
        <end position="174"/>
    </location>
</feature>
<organism evidence="7">
    <name type="scientific">Triticum aestivum</name>
    <name type="common">Wheat</name>
    <dbReference type="NCBI Taxonomy" id="4565"/>
    <lineage>
        <taxon>Eukaryota</taxon>
        <taxon>Viridiplantae</taxon>
        <taxon>Streptophyta</taxon>
        <taxon>Embryophyta</taxon>
        <taxon>Tracheophyta</taxon>
        <taxon>Spermatophyta</taxon>
        <taxon>Magnoliopsida</taxon>
        <taxon>Liliopsida</taxon>
        <taxon>Poales</taxon>
        <taxon>Poaceae</taxon>
        <taxon>BOP clade</taxon>
        <taxon>Pooideae</taxon>
        <taxon>Triticodae</taxon>
        <taxon>Triticeae</taxon>
        <taxon>Triticinae</taxon>
        <taxon>Triticum</taxon>
    </lineage>
</organism>
<dbReference type="InterPro" id="IPR036157">
    <property type="entry name" value="dUTPase-like_sf"/>
</dbReference>
<dbReference type="SUPFAM" id="SSF51283">
    <property type="entry name" value="dUTPase-like"/>
    <property type="match status" value="1"/>
</dbReference>
<comment type="pathway">
    <text evidence="1">Pyrimidine metabolism; dUMP biosynthesis; dUMP from dCTP (dUTP route): step 2/2.</text>
</comment>
<dbReference type="EMBL" id="HG670306">
    <property type="protein sequence ID" value="CDM82885.1"/>
    <property type="molecule type" value="Genomic_DNA"/>
</dbReference>
<comment type="similarity">
    <text evidence="2">Belongs to the dUTPase family.</text>
</comment>
<feature type="domain" description="dUTPase-like" evidence="6">
    <location>
        <begin position="89"/>
        <end position="150"/>
    </location>
</feature>
<dbReference type="SUPFAM" id="SSF53474">
    <property type="entry name" value="alpha/beta-Hydrolases"/>
    <property type="match status" value="1"/>
</dbReference>
<accession>A0A077RWI6</accession>
<evidence type="ECO:0000313" key="7">
    <source>
        <dbReference type="EMBL" id="CDM82885.1"/>
    </source>
</evidence>
<dbReference type="PANTHER" id="PTHR11241:SF0">
    <property type="entry name" value="DEOXYURIDINE 5'-TRIPHOSPHATE NUCLEOTIDOHYDROLASE"/>
    <property type="match status" value="1"/>
</dbReference>
<evidence type="ECO:0000259" key="6">
    <source>
        <dbReference type="Pfam" id="PF00692"/>
    </source>
</evidence>
<name>A0A077RWI6_WHEAT</name>
<reference evidence="7" key="1">
    <citation type="journal article" date="2014" name="Science">
        <title>Structural and functional partitioning of bread wheat chromosome 3B.</title>
        <authorList>
            <person name="Choulet F."/>
            <person name="Alberti A."/>
            <person name="Theil S."/>
            <person name="Glover N."/>
            <person name="Barbe V."/>
            <person name="Daron J."/>
            <person name="Pingault L."/>
            <person name="Sourdille P."/>
            <person name="Couloux A."/>
            <person name="Paux E."/>
            <person name="Leroy P."/>
            <person name="Mangenot S."/>
            <person name="Guilhot N."/>
            <person name="Le Gouis J."/>
            <person name="Balfourier F."/>
            <person name="Alaux M."/>
            <person name="Jamilloux V."/>
            <person name="Poulain J."/>
            <person name="Durand C."/>
            <person name="Bellec A."/>
            <person name="Gaspin C."/>
            <person name="Safar J."/>
            <person name="Dolezel J."/>
            <person name="Rogers J."/>
            <person name="Vandepoele K."/>
            <person name="Aury J.M."/>
            <person name="Mayer K."/>
            <person name="Berges H."/>
            <person name="Quesneville H."/>
            <person name="Wincker P."/>
            <person name="Feuillet C."/>
        </authorList>
    </citation>
    <scope>NUCLEOTIDE SEQUENCE</scope>
</reference>
<dbReference type="Gene3D" id="3.40.50.1820">
    <property type="entry name" value="alpha/beta hydrolase"/>
    <property type="match status" value="1"/>
</dbReference>
<dbReference type="AlphaFoldDB" id="A0A077RWI6"/>
<dbReference type="EC" id="3.6.1.23" evidence="3"/>
<sequence>MKFGHQKPVCSCMQMFRCADMDDYLNVCRFLPKLNNEILGERNAPYKERLGSLENLVLIMIHNRLKEIDKGRKYPTGSAQGQELTSNFHLGAGVIVVDYRNPVGIVLFNNSETDFTVKASDCVTPMIVLVIVTPEVAEVEDLDATVRRSSRWRTSMPPSGGCRGEGPRRLGRYI</sequence>
<gene>
    <name evidence="7" type="ORF">TRAES_3BF035100010CFD_c1</name>
</gene>
<dbReference type="GO" id="GO:0004170">
    <property type="term" value="F:dUTP diphosphatase activity"/>
    <property type="evidence" value="ECO:0007669"/>
    <property type="project" value="UniProtKB-EC"/>
</dbReference>
<dbReference type="Pfam" id="PF00692">
    <property type="entry name" value="dUTPase"/>
    <property type="match status" value="1"/>
</dbReference>
<evidence type="ECO:0000256" key="5">
    <source>
        <dbReference type="SAM" id="MobiDB-lite"/>
    </source>
</evidence>
<dbReference type="GO" id="GO:0006226">
    <property type="term" value="P:dUMP biosynthetic process"/>
    <property type="evidence" value="ECO:0007669"/>
    <property type="project" value="InterPro"/>
</dbReference>
<dbReference type="GO" id="GO:0000287">
    <property type="term" value="F:magnesium ion binding"/>
    <property type="evidence" value="ECO:0007669"/>
    <property type="project" value="InterPro"/>
</dbReference>
<dbReference type="InterPro" id="IPR029058">
    <property type="entry name" value="AB_hydrolase_fold"/>
</dbReference>
<dbReference type="InterPro" id="IPR029054">
    <property type="entry name" value="dUTPase-like"/>
</dbReference>
<dbReference type="InterPro" id="IPR008181">
    <property type="entry name" value="dUTPase"/>
</dbReference>
<dbReference type="Pfam" id="PF02089">
    <property type="entry name" value="Palm_thioest"/>
    <property type="match status" value="1"/>
</dbReference>
<evidence type="ECO:0000256" key="2">
    <source>
        <dbReference type="ARBA" id="ARBA00006581"/>
    </source>
</evidence>
<proteinExistence type="inferred from homology"/>
<evidence type="ECO:0000256" key="3">
    <source>
        <dbReference type="ARBA" id="ARBA00012379"/>
    </source>
</evidence>
<dbReference type="PANTHER" id="PTHR11241">
    <property type="entry name" value="DEOXYURIDINE 5'-TRIPHOSPHATE NUCLEOTIDOHYDROLASE"/>
    <property type="match status" value="1"/>
</dbReference>
<dbReference type="ExpressionAtlas" id="A0A077RWI6">
    <property type="expression patterns" value="baseline"/>
</dbReference>
<dbReference type="Gene3D" id="2.70.40.10">
    <property type="match status" value="1"/>
</dbReference>
<keyword evidence="4" id="KW-0546">Nucleotide metabolism</keyword>
<evidence type="ECO:0000256" key="1">
    <source>
        <dbReference type="ARBA" id="ARBA00005142"/>
    </source>
</evidence>